<reference evidence="1" key="1">
    <citation type="journal article" date="2014" name="Front. Microbiol.">
        <title>High frequency of phylogenetically diverse reductive dehalogenase-homologous genes in deep subseafloor sedimentary metagenomes.</title>
        <authorList>
            <person name="Kawai M."/>
            <person name="Futagami T."/>
            <person name="Toyoda A."/>
            <person name="Takaki Y."/>
            <person name="Nishi S."/>
            <person name="Hori S."/>
            <person name="Arai W."/>
            <person name="Tsubouchi T."/>
            <person name="Morono Y."/>
            <person name="Uchiyama I."/>
            <person name="Ito T."/>
            <person name="Fujiyama A."/>
            <person name="Inagaki F."/>
            <person name="Takami H."/>
        </authorList>
    </citation>
    <scope>NUCLEOTIDE SEQUENCE</scope>
    <source>
        <strain evidence="1">Expedition CK06-06</strain>
    </source>
</reference>
<dbReference type="EMBL" id="BARV01037185">
    <property type="protein sequence ID" value="GAI48361.1"/>
    <property type="molecule type" value="Genomic_DNA"/>
</dbReference>
<gene>
    <name evidence="1" type="ORF">S06H3_57594</name>
</gene>
<comment type="caution">
    <text evidence="1">The sequence shown here is derived from an EMBL/GenBank/DDBJ whole genome shotgun (WGS) entry which is preliminary data.</text>
</comment>
<protein>
    <submittedName>
        <fullName evidence="1">Uncharacterized protein</fullName>
    </submittedName>
</protein>
<dbReference type="Gene3D" id="3.40.50.11740">
    <property type="entry name" value="HypD, alpha/beta domain 2"/>
    <property type="match status" value="1"/>
</dbReference>
<dbReference type="PANTHER" id="PTHR30149:SF0">
    <property type="entry name" value="HYDROGENASE MATURATION FACTOR HYPD"/>
    <property type="match status" value="1"/>
</dbReference>
<dbReference type="PANTHER" id="PTHR30149">
    <property type="entry name" value="HYDROGENASE PROTEIN ASSEMBLY PROTEIN HYPD"/>
    <property type="match status" value="1"/>
</dbReference>
<dbReference type="AlphaFoldDB" id="X1Q0T1"/>
<dbReference type="GO" id="GO:0070025">
    <property type="term" value="F:carbon monoxide binding"/>
    <property type="evidence" value="ECO:0007669"/>
    <property type="project" value="TreeGrafter"/>
</dbReference>
<name>X1Q0T1_9ZZZZ</name>
<accession>X1Q0T1</accession>
<dbReference type="GO" id="GO:0051604">
    <property type="term" value="P:protein maturation"/>
    <property type="evidence" value="ECO:0007669"/>
    <property type="project" value="TreeGrafter"/>
</dbReference>
<dbReference type="Pfam" id="PF01924">
    <property type="entry name" value="HypD"/>
    <property type="match status" value="1"/>
</dbReference>
<proteinExistence type="predicted"/>
<dbReference type="InterPro" id="IPR002780">
    <property type="entry name" value="Hyd_form_HypD"/>
</dbReference>
<evidence type="ECO:0000313" key="1">
    <source>
        <dbReference type="EMBL" id="GAI48361.1"/>
    </source>
</evidence>
<sequence>MTAKQVKEGRSEVEIQYKRVVREEGNPTAVKSMYEVFDRSDSLWRSLGNIPGSGLKLKYKFLRFDARAYFPVKKIKSSEPAGCECGNVLKGIKKPTECNILS</sequence>
<organism evidence="1">
    <name type="scientific">marine sediment metagenome</name>
    <dbReference type="NCBI Taxonomy" id="412755"/>
    <lineage>
        <taxon>unclassified sequences</taxon>
        <taxon>metagenomes</taxon>
        <taxon>ecological metagenomes</taxon>
    </lineage>
</organism>
<dbReference type="GO" id="GO:0051539">
    <property type="term" value="F:4 iron, 4 sulfur cluster binding"/>
    <property type="evidence" value="ECO:0007669"/>
    <property type="project" value="TreeGrafter"/>
</dbReference>
<dbReference type="GO" id="GO:0005506">
    <property type="term" value="F:iron ion binding"/>
    <property type="evidence" value="ECO:0007669"/>
    <property type="project" value="TreeGrafter"/>
</dbReference>
<dbReference type="InterPro" id="IPR042243">
    <property type="entry name" value="HypD_1"/>
</dbReference>